<evidence type="ECO:0000256" key="2">
    <source>
        <dbReference type="ARBA" id="ARBA00004922"/>
    </source>
</evidence>
<dbReference type="InterPro" id="IPR019378">
    <property type="entry name" value="GDP-Fuc_O-FucTrfase"/>
</dbReference>
<evidence type="ECO:0000256" key="7">
    <source>
        <dbReference type="ARBA" id="ARBA00025803"/>
    </source>
</evidence>
<feature type="region of interest" description="Disordered" evidence="9">
    <location>
        <begin position="802"/>
        <end position="830"/>
    </location>
</feature>
<keyword evidence="3" id="KW-0808">Transferase</keyword>
<dbReference type="GO" id="GO:0005783">
    <property type="term" value="C:endoplasmic reticulum"/>
    <property type="evidence" value="ECO:0007669"/>
    <property type="project" value="UniProtKB-SubCell"/>
</dbReference>
<dbReference type="GO" id="GO:0046922">
    <property type="term" value="F:peptide-O-fucosyltransferase activity"/>
    <property type="evidence" value="ECO:0007669"/>
    <property type="project" value="InterPro"/>
</dbReference>
<organism evidence="10 11">
    <name type="scientific">Polarella glacialis</name>
    <name type="common">Dinoflagellate</name>
    <dbReference type="NCBI Taxonomy" id="89957"/>
    <lineage>
        <taxon>Eukaryota</taxon>
        <taxon>Sar</taxon>
        <taxon>Alveolata</taxon>
        <taxon>Dinophyceae</taxon>
        <taxon>Suessiales</taxon>
        <taxon>Suessiaceae</taxon>
        <taxon>Polarella</taxon>
    </lineage>
</organism>
<comment type="similarity">
    <text evidence="7">Belongs to the glycosyltransferase 68 family.</text>
</comment>
<keyword evidence="4" id="KW-0256">Endoplasmic reticulum</keyword>
<feature type="region of interest" description="Disordered" evidence="9">
    <location>
        <begin position="961"/>
        <end position="982"/>
    </location>
</feature>
<comment type="pathway">
    <text evidence="2">Protein modification; protein glycosylation.</text>
</comment>
<evidence type="ECO:0000256" key="9">
    <source>
        <dbReference type="SAM" id="MobiDB-lite"/>
    </source>
</evidence>
<proteinExistence type="inferred from homology"/>
<gene>
    <name evidence="10" type="ORF">PGLA2088_LOCUS11691</name>
</gene>
<evidence type="ECO:0000313" key="10">
    <source>
        <dbReference type="EMBL" id="CAE8655602.1"/>
    </source>
</evidence>
<keyword evidence="6" id="KW-0119">Carbohydrate metabolism</keyword>
<sequence length="1003" mass="108283">ADSLKPGSLPCPAQADLHSCKAWCQGVWSGPVEEVRATLGGKSCSELTANDPPHERPTCMCYDQDYTSQLAMCLSSCKPPGAAPKAAASSQGSCPAGDSSCSSSDAGAKQQGSGKSLANRYLLYDTKYGEGFNLQREVYPRAAWVVAQANKALDAKCGASKEGACARWVLVLPPWCQVVHWWSGPEQVPWSAFFDSQALESSKVPLIEFKEYVRLVGGQKVDLAVAYETEQLAKDDGSQTIGDGNDAVCKAPPGSQWMELEISQIQRLASLQSEHPGALEEQAQGLQEEGLQSHALKFPFRALVQHGNAAAASPDLLWSAHLCLQPDGAFAPEGGTILHALPVQKVPRCPPMHNQVPAVETSDKCLTADDLIALDPDRESSILELVVPAVLKAVASGRQDLLQHKYKDGHKTQTLLDLAICRGLSEIAGVLATAGAQIHRLVFSYFLQQVGSGLVPPDHKLQLQASNLWAAVVAGRASFLVAEQLAELRLFSAEGLFSFSQGRSGRFLSCESLLDFALLDGRPKLVRGLAGIGVPFASAWTWVSRSILASWLGKHGSQSVADDELWKGLVHFTRRLSWTESDVSMLDVLVANATMLDEGLPLFQGLGTLGEMVAKLVKLGATCCLGCTEAGAILGQPHERDFSKKLRIASGGCPDFLQSLRDKNSTLLHNVIDNGKRSIKDILYLLTCGCEDVTLDWMRMLCWPGGNYYDPWFNAKSLSEEEMTSQLHVARSVVGFAQHRLTWAMKHWACQNGFLDDVLELIISSALPVPKSPAPLFNWSFSQALRWLKIIHLHWRHPHQPCPFPSSPTQSDDDPGVFSPPPSTAEAAQSDSLHIPARHGAVLGFDEALGAELTPQHGEIAGWDEPIARIDPEEAARISDERWASFIESNAADAVVAGSTAAAHRGLGPITGGGDGGVILLSFSRHDAELEEVLLSSQPAARARNRGLDLKPAWANGAKVFTGRATSGPGARAPADPRGRRRRHLRCNCAASLPHQKAEARWR</sequence>
<protein>
    <recommendedName>
        <fullName evidence="8">GDP-fucose protein O-fucosyltransferase 2</fullName>
    </recommendedName>
</protein>
<evidence type="ECO:0000256" key="3">
    <source>
        <dbReference type="ARBA" id="ARBA00022679"/>
    </source>
</evidence>
<evidence type="ECO:0000256" key="4">
    <source>
        <dbReference type="ARBA" id="ARBA00022824"/>
    </source>
</evidence>
<evidence type="ECO:0000256" key="6">
    <source>
        <dbReference type="ARBA" id="ARBA00023277"/>
    </source>
</evidence>
<comment type="caution">
    <text evidence="10">The sequence shown here is derived from an EMBL/GenBank/DDBJ whole genome shotgun (WGS) entry which is preliminary data.</text>
</comment>
<dbReference type="Gene3D" id="3.40.50.11340">
    <property type="match status" value="1"/>
</dbReference>
<evidence type="ECO:0000256" key="5">
    <source>
        <dbReference type="ARBA" id="ARBA00023253"/>
    </source>
</evidence>
<keyword evidence="5" id="KW-0294">Fucose metabolism</keyword>
<dbReference type="Proteomes" id="UP000626109">
    <property type="component" value="Unassembled WGS sequence"/>
</dbReference>
<dbReference type="PANTHER" id="PTHR13398:SF0">
    <property type="entry name" value="GDP-FUCOSE PROTEIN O-FUCOSYLTRANSFERASE 2"/>
    <property type="match status" value="1"/>
</dbReference>
<dbReference type="InterPro" id="IPR045130">
    <property type="entry name" value="OFUT2-like"/>
</dbReference>
<accession>A0A813ISE1</accession>
<dbReference type="AlphaFoldDB" id="A0A813ISE1"/>
<evidence type="ECO:0000256" key="1">
    <source>
        <dbReference type="ARBA" id="ARBA00004240"/>
    </source>
</evidence>
<dbReference type="PANTHER" id="PTHR13398">
    <property type="entry name" value="GDP-FUCOSE PROTEIN O-FUCOSYLTRANSFERASE 2"/>
    <property type="match status" value="1"/>
</dbReference>
<dbReference type="Pfam" id="PF10250">
    <property type="entry name" value="O-FucT"/>
    <property type="match status" value="1"/>
</dbReference>
<name>A0A813ISE1_POLGL</name>
<reference evidence="10" key="1">
    <citation type="submission" date="2021-02" db="EMBL/GenBank/DDBJ databases">
        <authorList>
            <person name="Dougan E. K."/>
            <person name="Rhodes N."/>
            <person name="Thang M."/>
            <person name="Chan C."/>
        </authorList>
    </citation>
    <scope>NUCLEOTIDE SEQUENCE</scope>
</reference>
<dbReference type="GO" id="GO:0006004">
    <property type="term" value="P:fucose metabolic process"/>
    <property type="evidence" value="ECO:0007669"/>
    <property type="project" value="UniProtKB-KW"/>
</dbReference>
<evidence type="ECO:0000313" key="11">
    <source>
        <dbReference type="Proteomes" id="UP000626109"/>
    </source>
</evidence>
<evidence type="ECO:0000256" key="8">
    <source>
        <dbReference type="ARBA" id="ARBA00026232"/>
    </source>
</evidence>
<feature type="non-terminal residue" evidence="10">
    <location>
        <position position="1"/>
    </location>
</feature>
<comment type="subcellular location">
    <subcellularLocation>
        <location evidence="1">Endoplasmic reticulum</location>
    </subcellularLocation>
</comment>
<dbReference type="EMBL" id="CAJNNW010013643">
    <property type="protein sequence ID" value="CAE8655602.1"/>
    <property type="molecule type" value="Genomic_DNA"/>
</dbReference>